<evidence type="ECO:0000313" key="2">
    <source>
        <dbReference type="Proteomes" id="UP001143674"/>
    </source>
</evidence>
<protein>
    <submittedName>
        <fullName evidence="1">Inclusion body family protein</fullName>
    </submittedName>
</protein>
<sequence length="179" mass="19270">MSTPQSSSYPDTPVRVVDVMLIFDAVTLLSRNPEASRTPDAPTPADPDCCYAFAPAADTLTAPSAGRLRMRAPLGALVRIRATTPSLLAEHAVLVTSLQLSEGPALSDPQPVVNPQAEAFVPQLSEQSHPVRHHQTDAFWQTQVLAHQPVEARIDATVLDREANVLGCFRLQLAIDFAA</sequence>
<dbReference type="InterPro" id="IPR021087">
    <property type="entry name" value="Uncharacterised_PixA/AidA"/>
</dbReference>
<dbReference type="InterPro" id="IPR038712">
    <property type="entry name" value="PixA-like_sf"/>
</dbReference>
<organism evidence="1 2">
    <name type="scientific">Ralstonia solanacearum</name>
    <name type="common">Pseudomonas solanacearum</name>
    <dbReference type="NCBI Taxonomy" id="305"/>
    <lineage>
        <taxon>Bacteria</taxon>
        <taxon>Pseudomonadati</taxon>
        <taxon>Pseudomonadota</taxon>
        <taxon>Betaproteobacteria</taxon>
        <taxon>Burkholderiales</taxon>
        <taxon>Burkholderiaceae</taxon>
        <taxon>Ralstonia</taxon>
        <taxon>Ralstonia solanacearum species complex</taxon>
    </lineage>
</organism>
<dbReference type="EMBL" id="JAIVEX010000011">
    <property type="protein sequence ID" value="MDB0523863.1"/>
    <property type="molecule type" value="Genomic_DNA"/>
</dbReference>
<dbReference type="Gene3D" id="2.60.40.3910">
    <property type="entry name" value="Inclusion body protein"/>
    <property type="match status" value="1"/>
</dbReference>
<gene>
    <name evidence="1" type="ORF">LBW55_19865</name>
</gene>
<comment type="caution">
    <text evidence="1">The sequence shown here is derived from an EMBL/GenBank/DDBJ whole genome shotgun (WGS) entry which is preliminary data.</text>
</comment>
<dbReference type="RefSeq" id="WP_184848667.1">
    <property type="nucleotide sequence ID" value="NZ_JABZEH010000001.1"/>
</dbReference>
<dbReference type="AlphaFoldDB" id="A0AAE3NLS6"/>
<dbReference type="Pfam" id="PF12306">
    <property type="entry name" value="PixA"/>
    <property type="match status" value="1"/>
</dbReference>
<proteinExistence type="predicted"/>
<dbReference type="Proteomes" id="UP001143674">
    <property type="component" value="Unassembled WGS sequence"/>
</dbReference>
<accession>A0AAE3NLS6</accession>
<reference evidence="1" key="1">
    <citation type="submission" date="2021-09" db="EMBL/GenBank/DDBJ databases">
        <title>Genomic analysis of Ralstonia spp.</title>
        <authorList>
            <person name="Aburjaile F."/>
            <person name="Ariute J.C."/>
            <person name="Pais A.K.L."/>
            <person name="Albuquerque G.M.R."/>
            <person name="Silva A.M.F."/>
            <person name="Brenig B."/>
            <person name="Azevedo V."/>
            <person name="Matiuzzi M."/>
            <person name="Ramos R."/>
            <person name="Goes-Neto A."/>
            <person name="Soares S."/>
            <person name="Iseppon A.M.B."/>
            <person name="Souza E."/>
            <person name="Gama M."/>
        </authorList>
    </citation>
    <scope>NUCLEOTIDE SEQUENCE</scope>
    <source>
        <strain evidence="1">B4</strain>
    </source>
</reference>
<evidence type="ECO:0000313" key="1">
    <source>
        <dbReference type="EMBL" id="MDB0523863.1"/>
    </source>
</evidence>
<name>A0AAE3NLS6_RALSL</name>